<dbReference type="EMBL" id="JAKZGP010000010">
    <property type="protein sequence ID" value="MCH7408954.1"/>
    <property type="molecule type" value="Genomic_DNA"/>
</dbReference>
<proteinExistence type="predicted"/>
<reference evidence="1" key="1">
    <citation type="submission" date="2022-03" db="EMBL/GenBank/DDBJ databases">
        <title>De novo assembled genomes of Belliella spp. (Cyclobacteriaceae) strains.</title>
        <authorList>
            <person name="Szabo A."/>
            <person name="Korponai K."/>
            <person name="Felfoldi T."/>
        </authorList>
    </citation>
    <scope>NUCLEOTIDE SEQUENCE</scope>
    <source>
        <strain evidence="1">DSM 111904</strain>
    </source>
</reference>
<gene>
    <name evidence="1" type="ORF">MM239_06080</name>
</gene>
<dbReference type="Proteomes" id="UP001165489">
    <property type="component" value="Unassembled WGS sequence"/>
</dbReference>
<accession>A0ABS9UYD0</accession>
<evidence type="ECO:0008006" key="3">
    <source>
        <dbReference type="Google" id="ProtNLM"/>
    </source>
</evidence>
<sequence>MKKEIIREQVNRQIKEWIRLQNELGGEYSISPKAIDFVVEVVENIQEDPSSTWQRENFNYEASQERAISLVPEALNDIIAYGRLRSYRRRRDRKITSWEIWHSLSRTIEKWCFVPKEV</sequence>
<protein>
    <recommendedName>
        <fullName evidence="3">DUF551 domain-containing protein</fullName>
    </recommendedName>
</protein>
<name>A0ABS9UYD0_9BACT</name>
<comment type="caution">
    <text evidence="1">The sequence shown here is derived from an EMBL/GenBank/DDBJ whole genome shotgun (WGS) entry which is preliminary data.</text>
</comment>
<organism evidence="1 2">
    <name type="scientific">Belliella filtrata</name>
    <dbReference type="NCBI Taxonomy" id="2923435"/>
    <lineage>
        <taxon>Bacteria</taxon>
        <taxon>Pseudomonadati</taxon>
        <taxon>Bacteroidota</taxon>
        <taxon>Cytophagia</taxon>
        <taxon>Cytophagales</taxon>
        <taxon>Cyclobacteriaceae</taxon>
        <taxon>Belliella</taxon>
    </lineage>
</organism>
<keyword evidence="2" id="KW-1185">Reference proteome</keyword>
<dbReference type="RefSeq" id="WP_241347315.1">
    <property type="nucleotide sequence ID" value="NZ_JAKZGP010000010.1"/>
</dbReference>
<evidence type="ECO:0000313" key="1">
    <source>
        <dbReference type="EMBL" id="MCH7408954.1"/>
    </source>
</evidence>
<evidence type="ECO:0000313" key="2">
    <source>
        <dbReference type="Proteomes" id="UP001165489"/>
    </source>
</evidence>